<keyword evidence="5" id="KW-1185">Reference proteome</keyword>
<dbReference type="Proteomes" id="UP000887540">
    <property type="component" value="Unplaced"/>
</dbReference>
<evidence type="ECO:0000256" key="1">
    <source>
        <dbReference type="ARBA" id="ARBA00022737"/>
    </source>
</evidence>
<dbReference type="SMART" id="SM00223">
    <property type="entry name" value="APPLE"/>
    <property type="match status" value="1"/>
</dbReference>
<keyword evidence="1" id="KW-0677">Repeat</keyword>
<sequence>MYSQCILILGFITTLTYSLSSNCFFLPNLALNGGTYDEFPATEIKSCCIRCAKDPCCIAYTFDKVKGRCYMKSAITDSQKSSSVTSGLKANSHGGQGSMLRHIKITGGTASSVKLQNSEECQQYCTAYGIFSWSPPEQPEERNGDCSCMTRISNIEYSFGSKSAIFPNSELDRK</sequence>
<keyword evidence="2" id="KW-1015">Disulfide bond</keyword>
<keyword evidence="3" id="KW-0732">Signal</keyword>
<dbReference type="GO" id="GO:0005576">
    <property type="term" value="C:extracellular region"/>
    <property type="evidence" value="ECO:0007669"/>
    <property type="project" value="InterPro"/>
</dbReference>
<proteinExistence type="predicted"/>
<name>A0A914DU54_9BILA</name>
<feature type="signal peptide" evidence="3">
    <location>
        <begin position="1"/>
        <end position="20"/>
    </location>
</feature>
<dbReference type="CDD" id="cd01100">
    <property type="entry name" value="APPLE_Factor_XI_like"/>
    <property type="match status" value="1"/>
</dbReference>
<evidence type="ECO:0000256" key="3">
    <source>
        <dbReference type="SAM" id="SignalP"/>
    </source>
</evidence>
<dbReference type="AlphaFoldDB" id="A0A914DU54"/>
<feature type="chain" id="PRO_5037356085" evidence="3">
    <location>
        <begin position="21"/>
        <end position="174"/>
    </location>
</feature>
<dbReference type="GO" id="GO:0006508">
    <property type="term" value="P:proteolysis"/>
    <property type="evidence" value="ECO:0007669"/>
    <property type="project" value="InterPro"/>
</dbReference>
<dbReference type="Pfam" id="PF00024">
    <property type="entry name" value="PAN_1"/>
    <property type="match status" value="1"/>
</dbReference>
<dbReference type="PROSITE" id="PS50948">
    <property type="entry name" value="PAN"/>
    <property type="match status" value="1"/>
</dbReference>
<dbReference type="InterPro" id="IPR003609">
    <property type="entry name" value="Pan_app"/>
</dbReference>
<evidence type="ECO:0000313" key="5">
    <source>
        <dbReference type="Proteomes" id="UP000887540"/>
    </source>
</evidence>
<evidence type="ECO:0000259" key="4">
    <source>
        <dbReference type="PROSITE" id="PS50948"/>
    </source>
</evidence>
<accession>A0A914DU54</accession>
<dbReference type="InterPro" id="IPR000177">
    <property type="entry name" value="Apple"/>
</dbReference>
<reference evidence="6" key="1">
    <citation type="submission" date="2022-11" db="UniProtKB">
        <authorList>
            <consortium name="WormBaseParasite"/>
        </authorList>
    </citation>
    <scope>IDENTIFICATION</scope>
</reference>
<evidence type="ECO:0000313" key="6">
    <source>
        <dbReference type="WBParaSite" id="ACRNAN_scaffold39.g7870.t1"/>
    </source>
</evidence>
<dbReference type="Gene3D" id="3.50.4.10">
    <property type="entry name" value="Hepatocyte Growth Factor"/>
    <property type="match status" value="1"/>
</dbReference>
<evidence type="ECO:0000256" key="2">
    <source>
        <dbReference type="ARBA" id="ARBA00023157"/>
    </source>
</evidence>
<protein>
    <submittedName>
        <fullName evidence="6">Apple domain-containing protein</fullName>
    </submittedName>
</protein>
<dbReference type="WBParaSite" id="ACRNAN_scaffold39.g7870.t1">
    <property type="protein sequence ID" value="ACRNAN_scaffold39.g7870.t1"/>
    <property type="gene ID" value="ACRNAN_scaffold39.g7870"/>
</dbReference>
<organism evidence="5 6">
    <name type="scientific">Acrobeloides nanus</name>
    <dbReference type="NCBI Taxonomy" id="290746"/>
    <lineage>
        <taxon>Eukaryota</taxon>
        <taxon>Metazoa</taxon>
        <taxon>Ecdysozoa</taxon>
        <taxon>Nematoda</taxon>
        <taxon>Chromadorea</taxon>
        <taxon>Rhabditida</taxon>
        <taxon>Tylenchina</taxon>
        <taxon>Cephalobomorpha</taxon>
        <taxon>Cephaloboidea</taxon>
        <taxon>Cephalobidae</taxon>
        <taxon>Acrobeloides</taxon>
    </lineage>
</organism>
<feature type="domain" description="Apple" evidence="4">
    <location>
        <begin position="23"/>
        <end position="95"/>
    </location>
</feature>